<dbReference type="RefSeq" id="WP_034899750.1">
    <property type="nucleotide sequence ID" value="NZ_JRUQ01000110.1"/>
</dbReference>
<dbReference type="eggNOG" id="ENOG503306A">
    <property type="taxonomic scope" value="Bacteria"/>
</dbReference>
<dbReference type="EMBL" id="JRUQ01000110">
    <property type="protein sequence ID" value="KGT86144.1"/>
    <property type="molecule type" value="Genomic_DNA"/>
</dbReference>
<evidence type="ECO:0000313" key="2">
    <source>
        <dbReference type="Proteomes" id="UP000030351"/>
    </source>
</evidence>
<keyword evidence="2" id="KW-1185">Reference proteome</keyword>
<proteinExistence type="predicted"/>
<dbReference type="OrthoDB" id="7284604at2"/>
<sequence length="171" mass="18846">MDTKKYDRALQLEILNALMDADPSPLRKAQEDALIAKFSDYKQFVANAIYLERHGLIEKPFVVVSALSGSVDYVFNATACRLTEKGIDFLIGDEGLSSLLNVLVVRLHADTLEALQEVVNSSALPPEKKKGLLDKLKELPADSIKHLTLQLLTQGVLNLPHAVQLIQKALT</sequence>
<dbReference type="AlphaFoldDB" id="A0A0A3YKX1"/>
<gene>
    <name evidence="1" type="ORF">NG99_26650</name>
</gene>
<evidence type="ECO:0000313" key="1">
    <source>
        <dbReference type="EMBL" id="KGT86144.1"/>
    </source>
</evidence>
<dbReference type="STRING" id="371042.NG99_26650"/>
<protein>
    <submittedName>
        <fullName evidence="1">Uncharacterized protein</fullName>
    </submittedName>
</protein>
<reference evidence="1 2" key="1">
    <citation type="submission" date="2014-10" db="EMBL/GenBank/DDBJ databases">
        <title>Genome sequence of Erwinia typographi M043b.</title>
        <authorList>
            <person name="Chan K.-G."/>
            <person name="Tan W.-S."/>
        </authorList>
    </citation>
    <scope>NUCLEOTIDE SEQUENCE [LARGE SCALE GENOMIC DNA]</scope>
    <source>
        <strain evidence="1 2">M043b</strain>
    </source>
</reference>
<organism evidence="1 2">
    <name type="scientific">Erwinia typographi</name>
    <dbReference type="NCBI Taxonomy" id="371042"/>
    <lineage>
        <taxon>Bacteria</taxon>
        <taxon>Pseudomonadati</taxon>
        <taxon>Pseudomonadota</taxon>
        <taxon>Gammaproteobacteria</taxon>
        <taxon>Enterobacterales</taxon>
        <taxon>Erwiniaceae</taxon>
        <taxon>Erwinia</taxon>
    </lineage>
</organism>
<name>A0A0A3YKX1_9GAMM</name>
<comment type="caution">
    <text evidence="1">The sequence shown here is derived from an EMBL/GenBank/DDBJ whole genome shotgun (WGS) entry which is preliminary data.</text>
</comment>
<dbReference type="Proteomes" id="UP000030351">
    <property type="component" value="Unassembled WGS sequence"/>
</dbReference>
<accession>A0A0A3YKX1</accession>